<evidence type="ECO:0000256" key="6">
    <source>
        <dbReference type="RuleBase" id="RU365102"/>
    </source>
</evidence>
<organism evidence="7">
    <name type="scientific">Oscillatoriales cyanobacterium SpSt-402</name>
    <dbReference type="NCBI Taxonomy" id="2282168"/>
    <lineage>
        <taxon>Bacteria</taxon>
        <taxon>Bacillati</taxon>
        <taxon>Cyanobacteriota</taxon>
        <taxon>Cyanophyceae</taxon>
        <taxon>Oscillatoriophycideae</taxon>
        <taxon>Oscillatoriales</taxon>
    </lineage>
</organism>
<dbReference type="PANTHER" id="PTHR12608">
    <property type="entry name" value="TRANSMEMBRANE PROTEIN HTP-1 RELATED"/>
    <property type="match status" value="1"/>
</dbReference>
<keyword evidence="4 6" id="KW-1133">Transmembrane helix</keyword>
<dbReference type="InterPro" id="IPR001727">
    <property type="entry name" value="GDT1-like"/>
</dbReference>
<comment type="similarity">
    <text evidence="2 6">Belongs to the GDT1 family.</text>
</comment>
<dbReference type="Pfam" id="PF01169">
    <property type="entry name" value="GDT1"/>
    <property type="match status" value="2"/>
</dbReference>
<feature type="transmembrane region" description="Helical" evidence="6">
    <location>
        <begin position="152"/>
        <end position="172"/>
    </location>
</feature>
<dbReference type="EMBL" id="DSRD01000418">
    <property type="protein sequence ID" value="HGW93914.1"/>
    <property type="molecule type" value="Genomic_DNA"/>
</dbReference>
<evidence type="ECO:0000256" key="4">
    <source>
        <dbReference type="ARBA" id="ARBA00022989"/>
    </source>
</evidence>
<dbReference type="GO" id="GO:0046873">
    <property type="term" value="F:metal ion transmembrane transporter activity"/>
    <property type="evidence" value="ECO:0007669"/>
    <property type="project" value="InterPro"/>
</dbReference>
<gene>
    <name evidence="7" type="ORF">ENR47_06485</name>
</gene>
<proteinExistence type="inferred from homology"/>
<feature type="transmembrane region" description="Helical" evidence="6">
    <location>
        <begin position="36"/>
        <end position="60"/>
    </location>
</feature>
<protein>
    <recommendedName>
        <fullName evidence="6">GDT1 family protein</fullName>
    </recommendedName>
</protein>
<name>A0A832H1G4_9CYAN</name>
<evidence type="ECO:0000256" key="5">
    <source>
        <dbReference type="ARBA" id="ARBA00023136"/>
    </source>
</evidence>
<reference evidence="7" key="1">
    <citation type="journal article" date="2020" name="mSystems">
        <title>Genome- and Community-Level Interaction Insights into Carbon Utilization and Element Cycling Functions of Hydrothermarchaeota in Hydrothermal Sediment.</title>
        <authorList>
            <person name="Zhou Z."/>
            <person name="Liu Y."/>
            <person name="Xu W."/>
            <person name="Pan J."/>
            <person name="Luo Z.H."/>
            <person name="Li M."/>
        </authorList>
    </citation>
    <scope>NUCLEOTIDE SEQUENCE [LARGE SCALE GENOMIC DNA]</scope>
    <source>
        <strain evidence="7">SpSt-402</strain>
    </source>
</reference>
<comment type="subcellular location">
    <subcellularLocation>
        <location evidence="1 6">Membrane</location>
        <topology evidence="1 6">Multi-pass membrane protein</topology>
    </subcellularLocation>
</comment>
<keyword evidence="5 6" id="KW-0472">Membrane</keyword>
<keyword evidence="3 6" id="KW-0812">Transmembrane</keyword>
<comment type="caution">
    <text evidence="7">The sequence shown here is derived from an EMBL/GenBank/DDBJ whole genome shotgun (WGS) entry which is preliminary data.</text>
</comment>
<feature type="transmembrane region" description="Helical" evidence="6">
    <location>
        <begin position="66"/>
        <end position="84"/>
    </location>
</feature>
<evidence type="ECO:0000256" key="3">
    <source>
        <dbReference type="ARBA" id="ARBA00022692"/>
    </source>
</evidence>
<evidence type="ECO:0000256" key="2">
    <source>
        <dbReference type="ARBA" id="ARBA00009190"/>
    </source>
</evidence>
<evidence type="ECO:0000313" key="7">
    <source>
        <dbReference type="EMBL" id="HGW93914.1"/>
    </source>
</evidence>
<feature type="transmembrane region" description="Helical" evidence="6">
    <location>
        <begin position="112"/>
        <end position="132"/>
    </location>
</feature>
<dbReference type="AlphaFoldDB" id="A0A832H1G4"/>
<dbReference type="GO" id="GO:0016020">
    <property type="term" value="C:membrane"/>
    <property type="evidence" value="ECO:0007669"/>
    <property type="project" value="UniProtKB-SubCell"/>
</dbReference>
<accession>A0A832H1G4</accession>
<dbReference type="PANTHER" id="PTHR12608:SF1">
    <property type="entry name" value="TRANSMEMBRANE PROTEIN 165"/>
    <property type="match status" value="1"/>
</dbReference>
<feature type="transmembrane region" description="Helical" evidence="6">
    <location>
        <begin position="184"/>
        <end position="202"/>
    </location>
</feature>
<sequence>MLTAFTAGLLLITISELGDKTFCIAMILAMRHSRRLVFVGVVAALAAMTVLSVLLGQVASFLPKTYIWYAEIALFIGFGLKLLYDAYRMPGCSTCDEMEEAKDSIEQANFQTFGTGANSSILLQAFLLTFVAEWGDRTQFATIALAASNNPWGVAIGATLGHAACAAIAVIAGRLVAGRISERLVTVLGGVLFIIFGVVAGVQGQ</sequence>
<evidence type="ECO:0000256" key="1">
    <source>
        <dbReference type="ARBA" id="ARBA00004141"/>
    </source>
</evidence>